<comment type="caution">
    <text evidence="1">The sequence shown here is derived from an EMBL/GenBank/DDBJ whole genome shotgun (WGS) entry which is preliminary data.</text>
</comment>
<accession>A0AAW0NCZ6</accession>
<protein>
    <submittedName>
        <fullName evidence="1">Uncharacterized protein</fullName>
    </submittedName>
</protein>
<dbReference type="AlphaFoldDB" id="A0AAW0NCZ6"/>
<keyword evidence="2" id="KW-1185">Reference proteome</keyword>
<name>A0AAW0NCZ6_9GOBI</name>
<gene>
    <name evidence="1" type="ORF">WMY93_024924</name>
</gene>
<dbReference type="EMBL" id="JBBPFD010000018">
    <property type="protein sequence ID" value="KAK7889364.1"/>
    <property type="molecule type" value="Genomic_DNA"/>
</dbReference>
<dbReference type="Proteomes" id="UP001460270">
    <property type="component" value="Unassembled WGS sequence"/>
</dbReference>
<evidence type="ECO:0000313" key="2">
    <source>
        <dbReference type="Proteomes" id="UP001460270"/>
    </source>
</evidence>
<proteinExistence type="predicted"/>
<organism evidence="1 2">
    <name type="scientific">Mugilogobius chulae</name>
    <name type="common">yellowstripe goby</name>
    <dbReference type="NCBI Taxonomy" id="88201"/>
    <lineage>
        <taxon>Eukaryota</taxon>
        <taxon>Metazoa</taxon>
        <taxon>Chordata</taxon>
        <taxon>Craniata</taxon>
        <taxon>Vertebrata</taxon>
        <taxon>Euteleostomi</taxon>
        <taxon>Actinopterygii</taxon>
        <taxon>Neopterygii</taxon>
        <taxon>Teleostei</taxon>
        <taxon>Neoteleostei</taxon>
        <taxon>Acanthomorphata</taxon>
        <taxon>Gobiaria</taxon>
        <taxon>Gobiiformes</taxon>
        <taxon>Gobioidei</taxon>
        <taxon>Gobiidae</taxon>
        <taxon>Gobionellinae</taxon>
        <taxon>Mugilogobius</taxon>
    </lineage>
</organism>
<reference evidence="2" key="1">
    <citation type="submission" date="2024-04" db="EMBL/GenBank/DDBJ databases">
        <title>Salinicola lusitanus LLJ914,a marine bacterium isolated from the Okinawa Trough.</title>
        <authorList>
            <person name="Li J."/>
        </authorList>
    </citation>
    <scope>NUCLEOTIDE SEQUENCE [LARGE SCALE GENOMIC DNA]</scope>
</reference>
<sequence>MPGVKQSQSEDAALQELRSLGQDLQALRLHVDQKLGETQITGVGPVNGQTVMLNCTTPDTLGLLEALNPIFELSSIRPVSNLSTPTMVYVELSCLAFWEW</sequence>
<evidence type="ECO:0000313" key="1">
    <source>
        <dbReference type="EMBL" id="KAK7889364.1"/>
    </source>
</evidence>